<organism evidence="2 3">
    <name type="scientific">Prunus dulcis</name>
    <name type="common">Almond</name>
    <name type="synonym">Amygdalus dulcis</name>
    <dbReference type="NCBI Taxonomy" id="3755"/>
    <lineage>
        <taxon>Eukaryota</taxon>
        <taxon>Viridiplantae</taxon>
        <taxon>Streptophyta</taxon>
        <taxon>Embryophyta</taxon>
        <taxon>Tracheophyta</taxon>
        <taxon>Spermatophyta</taxon>
        <taxon>Magnoliopsida</taxon>
        <taxon>eudicotyledons</taxon>
        <taxon>Gunneridae</taxon>
        <taxon>Pentapetalae</taxon>
        <taxon>rosids</taxon>
        <taxon>fabids</taxon>
        <taxon>Rosales</taxon>
        <taxon>Rosaceae</taxon>
        <taxon>Amygdaloideae</taxon>
        <taxon>Amygdaleae</taxon>
        <taxon>Prunus</taxon>
    </lineage>
</organism>
<feature type="compositionally biased region" description="Basic residues" evidence="1">
    <location>
        <begin position="198"/>
        <end position="208"/>
    </location>
</feature>
<keyword evidence="3" id="KW-1185">Reference proteome</keyword>
<sequence>MASINPQTIIRDHLYSLDDRLKRGRPPPLLQNACEDAVFGEEPAPETSPVIDPASKLACCIEKGSFPAVPLFFSHSASILMGVLQVSICPSADSDSLVEAPTMTAQGRQLRREALLSVTCLPLPKLGDDRLEASVHYSPHRVRQQFGLNEVRYACLVSEAKAISLREKRNLPFTSKSGEIVGYFSKLKQKLEKPSSHGARRSAVHGKQKREESCDA</sequence>
<accession>A0AAD4V434</accession>
<name>A0AAD4V434_PRUDU</name>
<dbReference type="Proteomes" id="UP001054821">
    <property type="component" value="Chromosome 7"/>
</dbReference>
<gene>
    <name evidence="2" type="ORF">L3X38_036734</name>
</gene>
<dbReference type="AlphaFoldDB" id="A0AAD4V434"/>
<comment type="caution">
    <text evidence="2">The sequence shown here is derived from an EMBL/GenBank/DDBJ whole genome shotgun (WGS) entry which is preliminary data.</text>
</comment>
<evidence type="ECO:0000256" key="1">
    <source>
        <dbReference type="SAM" id="MobiDB-lite"/>
    </source>
</evidence>
<reference evidence="2 3" key="1">
    <citation type="journal article" date="2022" name="G3 (Bethesda)">
        <title>Whole-genome sequence and methylome profiling of the almond [Prunus dulcis (Mill.) D.A. Webb] cultivar 'Nonpareil'.</title>
        <authorList>
            <person name="D'Amico-Willman K.M."/>
            <person name="Ouma W.Z."/>
            <person name="Meulia T."/>
            <person name="Sideli G.M."/>
            <person name="Gradziel T.M."/>
            <person name="Fresnedo-Ramirez J."/>
        </authorList>
    </citation>
    <scope>NUCLEOTIDE SEQUENCE [LARGE SCALE GENOMIC DNA]</scope>
    <source>
        <strain evidence="2">Clone GOH B32 T37-40</strain>
    </source>
</reference>
<dbReference type="EMBL" id="JAJFAZ020000007">
    <property type="protein sequence ID" value="KAI5317027.1"/>
    <property type="molecule type" value="Genomic_DNA"/>
</dbReference>
<protein>
    <submittedName>
        <fullName evidence="2">Uncharacterized protein</fullName>
    </submittedName>
</protein>
<evidence type="ECO:0000313" key="2">
    <source>
        <dbReference type="EMBL" id="KAI5317027.1"/>
    </source>
</evidence>
<feature type="region of interest" description="Disordered" evidence="1">
    <location>
        <begin position="192"/>
        <end position="216"/>
    </location>
</feature>
<evidence type="ECO:0000313" key="3">
    <source>
        <dbReference type="Proteomes" id="UP001054821"/>
    </source>
</evidence>
<proteinExistence type="predicted"/>